<dbReference type="Pfam" id="PF01381">
    <property type="entry name" value="HTH_3"/>
    <property type="match status" value="1"/>
</dbReference>
<keyword evidence="4" id="KW-1185">Reference proteome</keyword>
<dbReference type="EMBL" id="RJJQ01000020">
    <property type="protein sequence ID" value="RNI19539.1"/>
    <property type="molecule type" value="Genomic_DNA"/>
</dbReference>
<dbReference type="PROSITE" id="PS50943">
    <property type="entry name" value="HTH_CROC1"/>
    <property type="match status" value="1"/>
</dbReference>
<organism evidence="3 4">
    <name type="scientific">Flexivirga caeni</name>
    <dbReference type="NCBI Taxonomy" id="2294115"/>
    <lineage>
        <taxon>Bacteria</taxon>
        <taxon>Bacillati</taxon>
        <taxon>Actinomycetota</taxon>
        <taxon>Actinomycetes</taxon>
        <taxon>Micrococcales</taxon>
        <taxon>Dermacoccaceae</taxon>
        <taxon>Flexivirga</taxon>
    </lineage>
</organism>
<dbReference type="PANTHER" id="PTHR36924:SF1">
    <property type="entry name" value="ANTITOXIN HIGA-1"/>
    <property type="match status" value="1"/>
</dbReference>
<sequence length="84" mass="9415">MEDFIEGFGITQNKLATSIGVPARRINEIVHGKRAITADTALRLGRYFGIEPQFWLNLQTRYDLELAEDRVAEQIAAIAPLKTA</sequence>
<dbReference type="Proteomes" id="UP000271678">
    <property type="component" value="Unassembled WGS sequence"/>
</dbReference>
<keyword evidence="1" id="KW-0238">DNA-binding</keyword>
<dbReference type="RefSeq" id="WP_123272686.1">
    <property type="nucleotide sequence ID" value="NZ_RJJQ01000020.1"/>
</dbReference>
<dbReference type="NCBIfam" id="TIGR02607">
    <property type="entry name" value="antidote_HigA"/>
    <property type="match status" value="1"/>
</dbReference>
<dbReference type="CDD" id="cd00093">
    <property type="entry name" value="HTH_XRE"/>
    <property type="match status" value="1"/>
</dbReference>
<dbReference type="AlphaFoldDB" id="A0A3M9M1S9"/>
<dbReference type="InterPro" id="IPR010982">
    <property type="entry name" value="Lambda_DNA-bd_dom_sf"/>
</dbReference>
<accession>A0A3M9M1S9</accession>
<evidence type="ECO:0000313" key="4">
    <source>
        <dbReference type="Proteomes" id="UP000271678"/>
    </source>
</evidence>
<dbReference type="SUPFAM" id="SSF47413">
    <property type="entry name" value="lambda repressor-like DNA-binding domains"/>
    <property type="match status" value="1"/>
</dbReference>
<evidence type="ECO:0000259" key="2">
    <source>
        <dbReference type="PROSITE" id="PS50943"/>
    </source>
</evidence>
<evidence type="ECO:0000313" key="3">
    <source>
        <dbReference type="EMBL" id="RNI19539.1"/>
    </source>
</evidence>
<feature type="domain" description="HTH cro/C1-type" evidence="2">
    <location>
        <begin position="9"/>
        <end position="55"/>
    </location>
</feature>
<dbReference type="OrthoDB" id="3174593at2"/>
<dbReference type="InterPro" id="IPR013430">
    <property type="entry name" value="Toxin_antidote_HigA"/>
</dbReference>
<name>A0A3M9M1S9_9MICO</name>
<protein>
    <submittedName>
        <fullName evidence="3">Addiction module antidote protein, HigA family</fullName>
    </submittedName>
</protein>
<evidence type="ECO:0000256" key="1">
    <source>
        <dbReference type="ARBA" id="ARBA00023125"/>
    </source>
</evidence>
<dbReference type="Gene3D" id="1.10.260.40">
    <property type="entry name" value="lambda repressor-like DNA-binding domains"/>
    <property type="match status" value="1"/>
</dbReference>
<reference evidence="3 4" key="1">
    <citation type="submission" date="2018-11" db="EMBL/GenBank/DDBJ databases">
        <title>Draft genome of Simplicispira Flexivirga sp. BO-16.</title>
        <authorList>
            <person name="Im W.T."/>
        </authorList>
    </citation>
    <scope>NUCLEOTIDE SEQUENCE [LARGE SCALE GENOMIC DNA]</scope>
    <source>
        <strain evidence="3 4">BO-16</strain>
    </source>
</reference>
<comment type="caution">
    <text evidence="3">The sequence shown here is derived from an EMBL/GenBank/DDBJ whole genome shotgun (WGS) entry which is preliminary data.</text>
</comment>
<dbReference type="SMART" id="SM00530">
    <property type="entry name" value="HTH_XRE"/>
    <property type="match status" value="1"/>
</dbReference>
<dbReference type="InterPro" id="IPR001387">
    <property type="entry name" value="Cro/C1-type_HTH"/>
</dbReference>
<dbReference type="GO" id="GO:0003677">
    <property type="term" value="F:DNA binding"/>
    <property type="evidence" value="ECO:0007669"/>
    <property type="project" value="UniProtKB-KW"/>
</dbReference>
<dbReference type="PANTHER" id="PTHR36924">
    <property type="entry name" value="ANTITOXIN HIGA-1"/>
    <property type="match status" value="1"/>
</dbReference>
<gene>
    <name evidence="3" type="primary">higA</name>
    <name evidence="3" type="ORF">EFY87_17075</name>
</gene>
<proteinExistence type="predicted"/>